<gene>
    <name evidence="1" type="ORF">VC83_08703</name>
</gene>
<dbReference type="EMBL" id="KV441412">
    <property type="protein sequence ID" value="OAF55078.1"/>
    <property type="molecule type" value="Genomic_DNA"/>
</dbReference>
<reference evidence="1" key="1">
    <citation type="submission" date="2016-03" db="EMBL/GenBank/DDBJ databases">
        <title>Updated assembly of Pseudogymnoascus destructans, the fungus causing white-nose syndrome of bats.</title>
        <authorList>
            <person name="Palmer J.M."/>
            <person name="Drees K.P."/>
            <person name="Foster J.T."/>
            <person name="Lindner D.L."/>
        </authorList>
    </citation>
    <scope>NUCLEOTIDE SEQUENCE [LARGE SCALE GENOMIC DNA]</scope>
    <source>
        <strain evidence="1">20631-21</strain>
    </source>
</reference>
<sequence length="195" mass="21043">MSVFRRLISSSHLLYPSLSLHFPPPSMTPPFPSLYSAVIKVVIKNFDVAKKRSHNANARARPEVAMMKKDEDGRIKNLRSKNDAGVQGQLQHETTSLLQHATHRRTRPSLLLTSKTPNTPIRTNAAQLQAVTSPSTTAVSVGGPPGGASTPIATLILSLSRHAKHTPPPYTLVCLRHPSPVTISPTTSTPAAVML</sequence>
<dbReference type="AlphaFoldDB" id="A0A176ZYW6"/>
<accession>A0A176ZYW6</accession>
<evidence type="ECO:0000313" key="1">
    <source>
        <dbReference type="EMBL" id="OAF55078.1"/>
    </source>
</evidence>
<protein>
    <submittedName>
        <fullName evidence="1">Uncharacterized protein</fullName>
    </submittedName>
</protein>
<organism evidence="1">
    <name type="scientific">Pseudogymnoascus destructans</name>
    <dbReference type="NCBI Taxonomy" id="655981"/>
    <lineage>
        <taxon>Eukaryota</taxon>
        <taxon>Fungi</taxon>
        <taxon>Dikarya</taxon>
        <taxon>Ascomycota</taxon>
        <taxon>Pezizomycotina</taxon>
        <taxon>Leotiomycetes</taxon>
        <taxon>Thelebolales</taxon>
        <taxon>Thelebolaceae</taxon>
        <taxon>Pseudogymnoascus</taxon>
    </lineage>
</organism>
<dbReference type="RefSeq" id="XP_024320381.1">
    <property type="nucleotide sequence ID" value="XM_024472248.1"/>
</dbReference>
<proteinExistence type="predicted"/>
<dbReference type="Proteomes" id="UP000077154">
    <property type="component" value="Unassembled WGS sequence"/>
</dbReference>
<name>A0A176ZYW6_9PEZI</name>
<dbReference type="GeneID" id="36291743"/>